<name>A0A2T7UUW6_9RHOB</name>
<evidence type="ECO:0000313" key="4">
    <source>
        <dbReference type="EMBL" id="PVE48563.1"/>
    </source>
</evidence>
<dbReference type="CDD" id="cd11037">
    <property type="entry name" value="CYP199A2-like"/>
    <property type="match status" value="1"/>
</dbReference>
<evidence type="ECO:0000256" key="1">
    <source>
        <dbReference type="ARBA" id="ARBA00010617"/>
    </source>
</evidence>
<evidence type="ECO:0000313" key="5">
    <source>
        <dbReference type="Proteomes" id="UP000244810"/>
    </source>
</evidence>
<dbReference type="SUPFAM" id="SSF63380">
    <property type="entry name" value="Riboflavin synthase domain-like"/>
    <property type="match status" value="1"/>
</dbReference>
<dbReference type="Gene3D" id="3.10.20.30">
    <property type="match status" value="1"/>
</dbReference>
<dbReference type="InterPro" id="IPR006058">
    <property type="entry name" value="2Fe2S_fd_BS"/>
</dbReference>
<proteinExistence type="inferred from homology"/>
<dbReference type="InterPro" id="IPR017938">
    <property type="entry name" value="Riboflavin_synthase-like_b-brl"/>
</dbReference>
<dbReference type="GO" id="GO:0051537">
    <property type="term" value="F:2 iron, 2 sulfur cluster binding"/>
    <property type="evidence" value="ECO:0007669"/>
    <property type="project" value="InterPro"/>
</dbReference>
<dbReference type="InterPro" id="IPR017927">
    <property type="entry name" value="FAD-bd_FR_type"/>
</dbReference>
<dbReference type="Pfam" id="PF00111">
    <property type="entry name" value="Fer2"/>
    <property type="match status" value="1"/>
</dbReference>
<evidence type="ECO:0000259" key="2">
    <source>
        <dbReference type="PROSITE" id="PS51085"/>
    </source>
</evidence>
<dbReference type="Pfam" id="PF00175">
    <property type="entry name" value="NAD_binding_1"/>
    <property type="match status" value="1"/>
</dbReference>
<dbReference type="GO" id="GO:0020037">
    <property type="term" value="F:heme binding"/>
    <property type="evidence" value="ECO:0007669"/>
    <property type="project" value="InterPro"/>
</dbReference>
<dbReference type="Gene3D" id="2.40.30.10">
    <property type="entry name" value="Translation factors"/>
    <property type="match status" value="1"/>
</dbReference>
<dbReference type="PROSITE" id="PS00086">
    <property type="entry name" value="CYTOCHROME_P450"/>
    <property type="match status" value="1"/>
</dbReference>
<dbReference type="PROSITE" id="PS51085">
    <property type="entry name" value="2FE2S_FER_2"/>
    <property type="match status" value="1"/>
</dbReference>
<dbReference type="AlphaFoldDB" id="A0A2T7UUW6"/>
<feature type="domain" description="2Fe-2S ferredoxin-type" evidence="2">
    <location>
        <begin position="640"/>
        <end position="727"/>
    </location>
</feature>
<comment type="similarity">
    <text evidence="1">Belongs to the cytochrome P450 family.</text>
</comment>
<evidence type="ECO:0008006" key="6">
    <source>
        <dbReference type="Google" id="ProtNLM"/>
    </source>
</evidence>
<dbReference type="InterPro" id="IPR039261">
    <property type="entry name" value="FNR_nucleotide-bd"/>
</dbReference>
<feature type="domain" description="FAD-binding FR-type" evidence="3">
    <location>
        <begin position="414"/>
        <end position="516"/>
    </location>
</feature>
<dbReference type="GO" id="GO:0004497">
    <property type="term" value="F:monooxygenase activity"/>
    <property type="evidence" value="ECO:0007669"/>
    <property type="project" value="InterPro"/>
</dbReference>
<dbReference type="PRINTS" id="PR00409">
    <property type="entry name" value="PHDIOXRDTASE"/>
</dbReference>
<dbReference type="RefSeq" id="WP_107750549.1">
    <property type="nucleotide sequence ID" value="NZ_QBKF01000002.1"/>
</dbReference>
<dbReference type="InterPro" id="IPR001433">
    <property type="entry name" value="OxRdtase_FAD/NAD-bd"/>
</dbReference>
<dbReference type="SUPFAM" id="SSF48264">
    <property type="entry name" value="Cytochrome P450"/>
    <property type="match status" value="1"/>
</dbReference>
<dbReference type="GO" id="GO:0016705">
    <property type="term" value="F:oxidoreductase activity, acting on paired donors, with incorporation or reduction of molecular oxygen"/>
    <property type="evidence" value="ECO:0007669"/>
    <property type="project" value="InterPro"/>
</dbReference>
<dbReference type="CDD" id="cd06185">
    <property type="entry name" value="PDR_like"/>
    <property type="match status" value="1"/>
</dbReference>
<dbReference type="SUPFAM" id="SSF52343">
    <property type="entry name" value="Ferredoxin reductase-like, C-terminal NADP-linked domain"/>
    <property type="match status" value="1"/>
</dbReference>
<dbReference type="PANTHER" id="PTHR46696">
    <property type="entry name" value="P450, PUTATIVE (EUROFUNG)-RELATED"/>
    <property type="match status" value="1"/>
</dbReference>
<reference evidence="4 5" key="1">
    <citation type="journal article" date="2011" name="Syst. Appl. Microbiol.">
        <title>Defluviimonas denitrificans gen. nov., sp. nov., and Pararhodobacter aggregans gen. nov., sp. nov., non-phototrophic Rhodobacteraceae from the biofilter of a marine aquaculture.</title>
        <authorList>
            <person name="Foesel B.U."/>
            <person name="Drake H.L."/>
            <person name="Schramm A."/>
        </authorList>
    </citation>
    <scope>NUCLEOTIDE SEQUENCE [LARGE SCALE GENOMIC DNA]</scope>
    <source>
        <strain evidence="4 5">D1-19</strain>
    </source>
</reference>
<dbReference type="InterPro" id="IPR001041">
    <property type="entry name" value="2Fe-2S_ferredoxin-type"/>
</dbReference>
<gene>
    <name evidence="4" type="ORF">DDE23_05780</name>
</gene>
<dbReference type="InterPro" id="IPR001128">
    <property type="entry name" value="Cyt_P450"/>
</dbReference>
<dbReference type="Proteomes" id="UP000244810">
    <property type="component" value="Unassembled WGS sequence"/>
</dbReference>
<dbReference type="GO" id="GO:0005506">
    <property type="term" value="F:iron ion binding"/>
    <property type="evidence" value="ECO:0007669"/>
    <property type="project" value="InterPro"/>
</dbReference>
<protein>
    <recommendedName>
        <fullName evidence="6">Cytochrome</fullName>
    </recommendedName>
</protein>
<dbReference type="PROSITE" id="PS00197">
    <property type="entry name" value="2FE2S_FER_1"/>
    <property type="match status" value="1"/>
</dbReference>
<dbReference type="Gene3D" id="3.40.50.80">
    <property type="entry name" value="Nucleotide-binding domain of ferredoxin-NADP reductase (FNR) module"/>
    <property type="match status" value="1"/>
</dbReference>
<organism evidence="4 5">
    <name type="scientific">Pararhodobacter aggregans</name>
    <dbReference type="NCBI Taxonomy" id="404875"/>
    <lineage>
        <taxon>Bacteria</taxon>
        <taxon>Pseudomonadati</taxon>
        <taxon>Pseudomonadota</taxon>
        <taxon>Alphaproteobacteria</taxon>
        <taxon>Rhodobacterales</taxon>
        <taxon>Paracoccaceae</taxon>
        <taxon>Pararhodobacter</taxon>
    </lineage>
</organism>
<dbReference type="Gene3D" id="1.10.630.10">
    <property type="entry name" value="Cytochrome P450"/>
    <property type="match status" value="1"/>
</dbReference>
<sequence>MNTRAAIPAGIPVSTLDYYADAAIRDPYPVYEEIRALGPLVYLAQHDLYAVPNYAEVSHVLRHPEFFSNARGVSPLQKVNDILVGSTLNSDPPSHDRTRAITAEPLLPGALGVVEGRIREAADGLIDTLCQRGEFDAVKDFARYLPVTIVAELVGLPPAVDSEQMLTWASATFNLFGDENQRTLEAYENLKDLRDFLREYGRPEKLKDGGWAKRIFEVGPERGISYETCAQLMRDYINPSLDTTISTSGQLIKLFAENPGEWAKVRANPDLVNNAIEEAVRIAAPVRGWTRYVAQDAELAGHLLPAGSRVLVMFAAANRDPVKYPDPARFDVSRDVHDHVGFGQGVHMCMGMHLARLEMQSLVHALRRRVEGFTLTAPPVMALNNTISGYQSMPVRVTLGAEASARPEAQAVENPWLDLTIARRRPAATDIIALELVSADGSPLPAFDAGAHVDVYVQSGLIRQYSLTGDPADRSRYRLGILLDPASRGGSSAIHARFAEGQQIRVGRPRNHFPLQDADHTILFAGGIGITPMLGMAHALEARGASWELHYCGRTPDRLAFAEELAGFGDKVQRHVDSGPDAQKLDIARVLAGPGAGRHLYVCGPNGFMDFVTESATTQGWDKAQVHLERFGAEVNTDGAPFTVVAQRSGKSFEVAPGETIAQKLEENGIAVQVSCQSGVCGTCVTRVLEGMPDHRDLVQTDLEKAANRTITVCCSRSKTKTLVLDL</sequence>
<dbReference type="OrthoDB" id="9792185at2"/>
<keyword evidence="5" id="KW-1185">Reference proteome</keyword>
<dbReference type="SUPFAM" id="SSF54292">
    <property type="entry name" value="2Fe-2S ferredoxin-like"/>
    <property type="match status" value="1"/>
</dbReference>
<comment type="caution">
    <text evidence="4">The sequence shown here is derived from an EMBL/GenBank/DDBJ whole genome shotgun (WGS) entry which is preliminary data.</text>
</comment>
<dbReference type="EMBL" id="QDDR01000002">
    <property type="protein sequence ID" value="PVE48563.1"/>
    <property type="molecule type" value="Genomic_DNA"/>
</dbReference>
<evidence type="ECO:0000259" key="3">
    <source>
        <dbReference type="PROSITE" id="PS51384"/>
    </source>
</evidence>
<dbReference type="InterPro" id="IPR012675">
    <property type="entry name" value="Beta-grasp_dom_sf"/>
</dbReference>
<dbReference type="InterPro" id="IPR036396">
    <property type="entry name" value="Cyt_P450_sf"/>
</dbReference>
<dbReference type="PROSITE" id="PS51384">
    <property type="entry name" value="FAD_FR"/>
    <property type="match status" value="1"/>
</dbReference>
<dbReference type="Pfam" id="PF00067">
    <property type="entry name" value="p450"/>
    <property type="match status" value="1"/>
</dbReference>
<accession>A0A2T7UUW6</accession>
<dbReference type="InterPro" id="IPR036010">
    <property type="entry name" value="2Fe-2S_ferredoxin-like_sf"/>
</dbReference>
<dbReference type="CDD" id="cd00207">
    <property type="entry name" value="fer2"/>
    <property type="match status" value="1"/>
</dbReference>
<dbReference type="PANTHER" id="PTHR46696:SF1">
    <property type="entry name" value="CYTOCHROME P450 YJIB-RELATED"/>
    <property type="match status" value="1"/>
</dbReference>
<dbReference type="InterPro" id="IPR017972">
    <property type="entry name" value="Cyt_P450_CS"/>
</dbReference>